<feature type="transmembrane region" description="Helical" evidence="9">
    <location>
        <begin position="536"/>
        <end position="562"/>
    </location>
</feature>
<feature type="transmembrane region" description="Helical" evidence="9">
    <location>
        <begin position="499"/>
        <end position="516"/>
    </location>
</feature>
<evidence type="ECO:0000256" key="6">
    <source>
        <dbReference type="ARBA" id="ARBA00023180"/>
    </source>
</evidence>
<feature type="transmembrane region" description="Helical" evidence="9">
    <location>
        <begin position="466"/>
        <end position="493"/>
    </location>
</feature>
<evidence type="ECO:0000256" key="2">
    <source>
        <dbReference type="ARBA" id="ARBA00022606"/>
    </source>
</evidence>
<organism evidence="10 11">
    <name type="scientific">Folsomia candida</name>
    <name type="common">Springtail</name>
    <dbReference type="NCBI Taxonomy" id="158441"/>
    <lineage>
        <taxon>Eukaryota</taxon>
        <taxon>Metazoa</taxon>
        <taxon>Ecdysozoa</taxon>
        <taxon>Arthropoda</taxon>
        <taxon>Hexapoda</taxon>
        <taxon>Collembola</taxon>
        <taxon>Entomobryomorpha</taxon>
        <taxon>Isotomoidea</taxon>
        <taxon>Isotomidae</taxon>
        <taxon>Proisotominae</taxon>
        <taxon>Folsomia</taxon>
    </lineage>
</organism>
<dbReference type="SUPFAM" id="SSF48403">
    <property type="entry name" value="Ankyrin repeat"/>
    <property type="match status" value="1"/>
</dbReference>
<dbReference type="PANTHER" id="PTHR47143">
    <property type="entry name" value="TRANSIENT RECEPTOR POTENTIAL CATION CHANNEL PROTEIN PAINLESS"/>
    <property type="match status" value="1"/>
</dbReference>
<evidence type="ECO:0000256" key="1">
    <source>
        <dbReference type="ARBA" id="ARBA00022448"/>
    </source>
</evidence>
<feature type="transmembrane region" description="Helical" evidence="9">
    <location>
        <begin position="432"/>
        <end position="454"/>
    </location>
</feature>
<evidence type="ECO:0000256" key="9">
    <source>
        <dbReference type="SAM" id="Phobius"/>
    </source>
</evidence>
<dbReference type="GO" id="GO:0022857">
    <property type="term" value="F:transmembrane transporter activity"/>
    <property type="evidence" value="ECO:0007669"/>
    <property type="project" value="TreeGrafter"/>
</dbReference>
<dbReference type="Pfam" id="PF00023">
    <property type="entry name" value="Ank"/>
    <property type="match status" value="1"/>
</dbReference>
<dbReference type="EMBL" id="LNIX01000005">
    <property type="protein sequence ID" value="OXA54920.1"/>
    <property type="molecule type" value="Genomic_DNA"/>
</dbReference>
<keyword evidence="9" id="KW-0472">Membrane</keyword>
<evidence type="ECO:0000256" key="4">
    <source>
        <dbReference type="ARBA" id="ARBA00023043"/>
    </source>
</evidence>
<keyword evidence="3" id="KW-0677">Repeat</keyword>
<keyword evidence="6" id="KW-0325">Glycoprotein</keyword>
<dbReference type="AlphaFoldDB" id="A0A226EBU6"/>
<proteinExistence type="predicted"/>
<keyword evidence="7" id="KW-0407">Ion channel</keyword>
<dbReference type="Proteomes" id="UP000198287">
    <property type="component" value="Unassembled WGS sequence"/>
</dbReference>
<feature type="region of interest" description="Disordered" evidence="8">
    <location>
        <begin position="1"/>
        <end position="29"/>
    </location>
</feature>
<sequence length="664" mass="76357">MSNMKKPLLSKAHLQNIVTQPTHKPETKPRQEILKLLRSGELQNLNVRDEEFGMTPLHLITILGLNLTPRDIHGNTPLHLAVFGQFSNNNNCQCVHEFVTHAENKDLVNRANNNFLTPFHIAIACDLSETVEMILKNDNLDISNIPNRLTQQSYLHFICSESAERPALIKTAEMLLNLADDVQLLTLFQQDIHGQTPFHLAGKNRMPTILKLLTEVNSIDMDKTDNCERTPFHYVAMSSWHPDGQKCLTIIADYIHDEYPDTFCQIYMCKDSAGYNALQYICKYCPKDSLFSHLSKIPSWQQWLEDYASMEFLYNELPIVVEFLMNNAFSYHNTRTHTNDELCCDFGVISSRVIWGYGNNIQKSAYLKNAISGWGFETRKIILLHPLVRYYIYGRYRKQRVIIGLMTLWQVIWLIAYFWFANNFCTSSHHATVFDIGTYVVISTHTVFSVIDIIRSSRQQRHCFNHFFIFPNILQLLQILLTFAAGILAFTNFTANCDITRNILAIGIVLVSILCMRHTRNIHQSFGLAVDILKQVLIQVVIVLLGCLPILIGFTGAFRIIFRQKTTSTHESITSIDLCNETYNCTSLERIMSSTIPLSFLKILVMMTGELEFDQVFDRTPILWWDKLLYFMFCLVISFAFFNQLTGVALDKVRVSGRFTFAGN</sequence>
<keyword evidence="11" id="KW-1185">Reference proteome</keyword>
<reference evidence="10 11" key="1">
    <citation type="submission" date="2015-12" db="EMBL/GenBank/DDBJ databases">
        <title>The genome of Folsomia candida.</title>
        <authorList>
            <person name="Faddeeva A."/>
            <person name="Derks M.F."/>
            <person name="Anvar Y."/>
            <person name="Smit S."/>
            <person name="Van Straalen N."/>
            <person name="Roelofs D."/>
        </authorList>
    </citation>
    <scope>NUCLEOTIDE SEQUENCE [LARGE SCALE GENOMIC DNA]</scope>
    <source>
        <strain evidence="10 11">VU population</strain>
        <tissue evidence="10">Whole body</tissue>
    </source>
</reference>
<keyword evidence="2" id="KW-0716">Sensory transduction</keyword>
<dbReference type="SMART" id="SM00248">
    <property type="entry name" value="ANK"/>
    <property type="match status" value="4"/>
</dbReference>
<keyword evidence="5" id="KW-0406">Ion transport</keyword>
<dbReference type="Gene3D" id="1.25.40.20">
    <property type="entry name" value="Ankyrin repeat-containing domain"/>
    <property type="match status" value="2"/>
</dbReference>
<feature type="transmembrane region" description="Helical" evidence="9">
    <location>
        <begin position="401"/>
        <end position="420"/>
    </location>
</feature>
<keyword evidence="9" id="KW-0812">Transmembrane</keyword>
<dbReference type="STRING" id="158441.A0A226EBU6"/>
<evidence type="ECO:0000256" key="7">
    <source>
        <dbReference type="ARBA" id="ARBA00023303"/>
    </source>
</evidence>
<gene>
    <name evidence="10" type="ORF">Fcan01_10936</name>
</gene>
<dbReference type="InterPro" id="IPR002110">
    <property type="entry name" value="Ankyrin_rpt"/>
</dbReference>
<evidence type="ECO:0000256" key="8">
    <source>
        <dbReference type="SAM" id="MobiDB-lite"/>
    </source>
</evidence>
<evidence type="ECO:0000256" key="3">
    <source>
        <dbReference type="ARBA" id="ARBA00022737"/>
    </source>
</evidence>
<dbReference type="PANTHER" id="PTHR47143:SF1">
    <property type="entry name" value="ION_TRANS DOMAIN-CONTAINING PROTEIN"/>
    <property type="match status" value="1"/>
</dbReference>
<dbReference type="InterPro" id="IPR052076">
    <property type="entry name" value="TRP_cation_channel"/>
</dbReference>
<feature type="transmembrane region" description="Helical" evidence="9">
    <location>
        <begin position="628"/>
        <end position="650"/>
    </location>
</feature>
<keyword evidence="1" id="KW-0813">Transport</keyword>
<comment type="caution">
    <text evidence="10">The sequence shown here is derived from an EMBL/GenBank/DDBJ whole genome shotgun (WGS) entry which is preliminary data.</text>
</comment>
<protein>
    <submittedName>
        <fullName evidence="10">Alpha-latrotoxin-Lhe1a</fullName>
    </submittedName>
</protein>
<dbReference type="InterPro" id="IPR036770">
    <property type="entry name" value="Ankyrin_rpt-contain_sf"/>
</dbReference>
<dbReference type="GO" id="GO:1902495">
    <property type="term" value="C:transmembrane transporter complex"/>
    <property type="evidence" value="ECO:0007669"/>
    <property type="project" value="TreeGrafter"/>
</dbReference>
<dbReference type="GO" id="GO:0034220">
    <property type="term" value="P:monoatomic ion transmembrane transport"/>
    <property type="evidence" value="ECO:0007669"/>
    <property type="project" value="UniProtKB-KW"/>
</dbReference>
<keyword evidence="4" id="KW-0040">ANK repeat</keyword>
<evidence type="ECO:0000313" key="10">
    <source>
        <dbReference type="EMBL" id="OXA54920.1"/>
    </source>
</evidence>
<evidence type="ECO:0000313" key="11">
    <source>
        <dbReference type="Proteomes" id="UP000198287"/>
    </source>
</evidence>
<name>A0A226EBU6_FOLCA</name>
<accession>A0A226EBU6</accession>
<evidence type="ECO:0000256" key="5">
    <source>
        <dbReference type="ARBA" id="ARBA00023065"/>
    </source>
</evidence>
<dbReference type="OrthoDB" id="5402602at2759"/>
<keyword evidence="9" id="KW-1133">Transmembrane helix</keyword>